<protein>
    <recommendedName>
        <fullName evidence="7">THO complex subunit 6</fullName>
    </recommendedName>
</protein>
<evidence type="ECO:0000256" key="1">
    <source>
        <dbReference type="ARBA" id="ARBA00009728"/>
    </source>
</evidence>
<dbReference type="SMART" id="SM00320">
    <property type="entry name" value="WD40"/>
    <property type="match status" value="2"/>
</dbReference>
<name>A0ABQ9J366_9CUCU</name>
<dbReference type="EMBL" id="JAPWTJ010001429">
    <property type="protein sequence ID" value="KAJ8971819.1"/>
    <property type="molecule type" value="Genomic_DNA"/>
</dbReference>
<keyword evidence="6" id="KW-1185">Reference proteome</keyword>
<proteinExistence type="inferred from homology"/>
<dbReference type="InterPro" id="IPR019775">
    <property type="entry name" value="WD40_repeat_CS"/>
</dbReference>
<evidence type="ECO:0008006" key="7">
    <source>
        <dbReference type="Google" id="ProtNLM"/>
    </source>
</evidence>
<dbReference type="InterPro" id="IPR042626">
    <property type="entry name" value="THOC6"/>
</dbReference>
<accession>A0ABQ9J366</accession>
<evidence type="ECO:0000313" key="5">
    <source>
        <dbReference type="EMBL" id="KAJ8971819.1"/>
    </source>
</evidence>
<dbReference type="Gene3D" id="2.130.10.10">
    <property type="entry name" value="YVTN repeat-like/Quinoprotein amine dehydrogenase"/>
    <property type="match status" value="1"/>
</dbReference>
<dbReference type="PANTHER" id="PTHR44411:SF1">
    <property type="entry name" value="THO COMPLEX SUBUNIT 6 HOMOLOG"/>
    <property type="match status" value="1"/>
</dbReference>
<dbReference type="PANTHER" id="PTHR44411">
    <property type="entry name" value="THO COMPLEX SUBUNIT 6 HOMOLOG"/>
    <property type="match status" value="1"/>
</dbReference>
<sequence>MVNKLNKAFYNTVLSQTFSPCGNYIVVGDIYGVLSVFHLSKIVQPQTSLSPEELAPKNRVTVKEDFQINSLITAQNHIIVGGVGEIYAYLWKNLRNTKSAHPVWTIEIPDQKDAFDKPDVNCLLFVEESGHLYAGCGNNKIYVFNIETRRILKTLVKHTDYVHCITNNGDDLLSGGEDGVVNIWDIRSFKVTHKIEPFKDDKVSRANLGKWIGAVSANDDYVLCGGGPRLSMWHYRFLTNSTVFPIDDNGIHVAEIFNDKIFAGGRSKYFYQMSFVGDIISEIPTSAVTTYSAIHQEEPFLVLSIAGSSPKIDICSNFMYRNQQLSLY</sequence>
<organism evidence="5 6">
    <name type="scientific">Molorchus minor</name>
    <dbReference type="NCBI Taxonomy" id="1323400"/>
    <lineage>
        <taxon>Eukaryota</taxon>
        <taxon>Metazoa</taxon>
        <taxon>Ecdysozoa</taxon>
        <taxon>Arthropoda</taxon>
        <taxon>Hexapoda</taxon>
        <taxon>Insecta</taxon>
        <taxon>Pterygota</taxon>
        <taxon>Neoptera</taxon>
        <taxon>Endopterygota</taxon>
        <taxon>Coleoptera</taxon>
        <taxon>Polyphaga</taxon>
        <taxon>Cucujiformia</taxon>
        <taxon>Chrysomeloidea</taxon>
        <taxon>Cerambycidae</taxon>
        <taxon>Lamiinae</taxon>
        <taxon>Monochamini</taxon>
        <taxon>Molorchus</taxon>
    </lineage>
</organism>
<feature type="repeat" description="WD" evidence="4">
    <location>
        <begin position="155"/>
        <end position="194"/>
    </location>
</feature>
<dbReference type="InterPro" id="IPR036322">
    <property type="entry name" value="WD40_repeat_dom_sf"/>
</dbReference>
<evidence type="ECO:0000313" key="6">
    <source>
        <dbReference type="Proteomes" id="UP001162164"/>
    </source>
</evidence>
<dbReference type="PROSITE" id="PS50294">
    <property type="entry name" value="WD_REPEATS_REGION"/>
    <property type="match status" value="1"/>
</dbReference>
<dbReference type="Proteomes" id="UP001162164">
    <property type="component" value="Unassembled WGS sequence"/>
</dbReference>
<dbReference type="SUPFAM" id="SSF50978">
    <property type="entry name" value="WD40 repeat-like"/>
    <property type="match status" value="1"/>
</dbReference>
<evidence type="ECO:0000256" key="3">
    <source>
        <dbReference type="ARBA" id="ARBA00022737"/>
    </source>
</evidence>
<dbReference type="Pfam" id="PF00400">
    <property type="entry name" value="WD40"/>
    <property type="match status" value="1"/>
</dbReference>
<dbReference type="InterPro" id="IPR001680">
    <property type="entry name" value="WD40_rpt"/>
</dbReference>
<keyword evidence="2 4" id="KW-0853">WD repeat</keyword>
<evidence type="ECO:0000256" key="2">
    <source>
        <dbReference type="ARBA" id="ARBA00022574"/>
    </source>
</evidence>
<dbReference type="InterPro" id="IPR015943">
    <property type="entry name" value="WD40/YVTN_repeat-like_dom_sf"/>
</dbReference>
<comment type="similarity">
    <text evidence="1">Belongs to the WD repeat THOC6 family.</text>
</comment>
<dbReference type="PROSITE" id="PS00678">
    <property type="entry name" value="WD_REPEATS_1"/>
    <property type="match status" value="1"/>
</dbReference>
<evidence type="ECO:0000256" key="4">
    <source>
        <dbReference type="PROSITE-ProRule" id="PRU00221"/>
    </source>
</evidence>
<keyword evidence="3" id="KW-0677">Repeat</keyword>
<dbReference type="PROSITE" id="PS50082">
    <property type="entry name" value="WD_REPEATS_2"/>
    <property type="match status" value="1"/>
</dbReference>
<gene>
    <name evidence="5" type="ORF">NQ317_002936</name>
</gene>
<reference evidence="5" key="1">
    <citation type="journal article" date="2023" name="Insect Mol. Biol.">
        <title>Genome sequencing provides insights into the evolution of gene families encoding plant cell wall-degrading enzymes in longhorned beetles.</title>
        <authorList>
            <person name="Shin N.R."/>
            <person name="Okamura Y."/>
            <person name="Kirsch R."/>
            <person name="Pauchet Y."/>
        </authorList>
    </citation>
    <scope>NUCLEOTIDE SEQUENCE</scope>
    <source>
        <strain evidence="5">MMC_N1</strain>
    </source>
</reference>
<comment type="caution">
    <text evidence="5">The sequence shown here is derived from an EMBL/GenBank/DDBJ whole genome shotgun (WGS) entry which is preliminary data.</text>
</comment>